<evidence type="ECO:0000313" key="2">
    <source>
        <dbReference type="Proteomes" id="UP000789920"/>
    </source>
</evidence>
<dbReference type="EMBL" id="CAJVQC010020510">
    <property type="protein sequence ID" value="CAG8708383.1"/>
    <property type="molecule type" value="Genomic_DNA"/>
</dbReference>
<comment type="caution">
    <text evidence="1">The sequence shown here is derived from an EMBL/GenBank/DDBJ whole genome shotgun (WGS) entry which is preliminary data.</text>
</comment>
<reference evidence="1" key="1">
    <citation type="submission" date="2021-06" db="EMBL/GenBank/DDBJ databases">
        <authorList>
            <person name="Kallberg Y."/>
            <person name="Tangrot J."/>
            <person name="Rosling A."/>
        </authorList>
    </citation>
    <scope>NUCLEOTIDE SEQUENCE</scope>
    <source>
        <strain evidence="1">MA461A</strain>
    </source>
</reference>
<keyword evidence="2" id="KW-1185">Reference proteome</keyword>
<proteinExistence type="predicted"/>
<sequence length="99" mass="11175">MQPVSFKVLTTISPVIISPVKQTVKIHCLPEKSRLTVAARKHESGYKHNNNISCIHELMDDLKGPLRNAQALCDLENRGQNRVQVEKDVYTESDSDQAF</sequence>
<protein>
    <submittedName>
        <fullName evidence="1">15210_t:CDS:1</fullName>
    </submittedName>
</protein>
<organism evidence="1 2">
    <name type="scientific">Racocetra persica</name>
    <dbReference type="NCBI Taxonomy" id="160502"/>
    <lineage>
        <taxon>Eukaryota</taxon>
        <taxon>Fungi</taxon>
        <taxon>Fungi incertae sedis</taxon>
        <taxon>Mucoromycota</taxon>
        <taxon>Glomeromycotina</taxon>
        <taxon>Glomeromycetes</taxon>
        <taxon>Diversisporales</taxon>
        <taxon>Gigasporaceae</taxon>
        <taxon>Racocetra</taxon>
    </lineage>
</organism>
<name>A0ACA9PMN1_9GLOM</name>
<dbReference type="Proteomes" id="UP000789920">
    <property type="component" value="Unassembled WGS sequence"/>
</dbReference>
<gene>
    <name evidence="1" type="ORF">RPERSI_LOCUS10375</name>
</gene>
<feature type="non-terminal residue" evidence="1">
    <location>
        <position position="99"/>
    </location>
</feature>
<accession>A0ACA9PMN1</accession>
<evidence type="ECO:0000313" key="1">
    <source>
        <dbReference type="EMBL" id="CAG8708383.1"/>
    </source>
</evidence>